<dbReference type="InterPro" id="IPR050510">
    <property type="entry name" value="Cation_transp_ATPase_P-type"/>
</dbReference>
<dbReference type="NCBIfam" id="TIGR01494">
    <property type="entry name" value="ATPase_P-type"/>
    <property type="match status" value="2"/>
</dbReference>
<dbReference type="Pfam" id="PF00122">
    <property type="entry name" value="E1-E2_ATPase"/>
    <property type="match status" value="1"/>
</dbReference>
<comment type="similarity">
    <text evidence="2">Belongs to the cation transport ATPase (P-type) (TC 3.A.3) family. Type IIA subfamily.</text>
</comment>
<dbReference type="OrthoDB" id="9814270at2"/>
<evidence type="ECO:0000259" key="9">
    <source>
        <dbReference type="SMART" id="SM00831"/>
    </source>
</evidence>
<keyword evidence="11" id="KW-1185">Reference proteome</keyword>
<dbReference type="PRINTS" id="PR00119">
    <property type="entry name" value="CATATPASE"/>
</dbReference>
<dbReference type="Pfam" id="PF00690">
    <property type="entry name" value="Cation_ATPase_N"/>
    <property type="match status" value="1"/>
</dbReference>
<dbReference type="SUPFAM" id="SSF81665">
    <property type="entry name" value="Calcium ATPase, transmembrane domain M"/>
    <property type="match status" value="1"/>
</dbReference>
<dbReference type="Pfam" id="PF00689">
    <property type="entry name" value="Cation_ATPase_C"/>
    <property type="match status" value="1"/>
</dbReference>
<dbReference type="GO" id="GO:1990573">
    <property type="term" value="P:potassium ion import across plasma membrane"/>
    <property type="evidence" value="ECO:0007669"/>
    <property type="project" value="TreeGrafter"/>
</dbReference>
<keyword evidence="7" id="KW-1133">Transmembrane helix</keyword>
<dbReference type="InterPro" id="IPR023299">
    <property type="entry name" value="ATPase_P-typ_cyto_dom_N"/>
</dbReference>
<evidence type="ECO:0000256" key="3">
    <source>
        <dbReference type="ARBA" id="ARBA00022692"/>
    </source>
</evidence>
<dbReference type="PRINTS" id="PR00121">
    <property type="entry name" value="NAKATPASE"/>
</dbReference>
<dbReference type="SFLD" id="SFLDF00027">
    <property type="entry name" value="p-type_atpase"/>
    <property type="match status" value="1"/>
</dbReference>
<dbReference type="Proteomes" id="UP000297258">
    <property type="component" value="Unassembled WGS sequence"/>
</dbReference>
<evidence type="ECO:0000313" key="11">
    <source>
        <dbReference type="Proteomes" id="UP000297258"/>
    </source>
</evidence>
<dbReference type="InterPro" id="IPR006068">
    <property type="entry name" value="ATPase_P-typ_cation-transptr_C"/>
</dbReference>
<dbReference type="InterPro" id="IPR036412">
    <property type="entry name" value="HAD-like_sf"/>
</dbReference>
<dbReference type="GO" id="GO:0006883">
    <property type="term" value="P:intracellular sodium ion homeostasis"/>
    <property type="evidence" value="ECO:0007669"/>
    <property type="project" value="TreeGrafter"/>
</dbReference>
<dbReference type="Gene3D" id="3.40.50.1000">
    <property type="entry name" value="HAD superfamily/HAD-like"/>
    <property type="match status" value="1"/>
</dbReference>
<comment type="subcellular location">
    <subcellularLocation>
        <location evidence="1">Membrane</location>
        <topology evidence="1">Multi-pass membrane protein</topology>
    </subcellularLocation>
</comment>
<dbReference type="Gene3D" id="2.70.150.10">
    <property type="entry name" value="Calcium-transporting ATPase, cytoplasmic transduction domain A"/>
    <property type="match status" value="1"/>
</dbReference>
<evidence type="ECO:0000256" key="7">
    <source>
        <dbReference type="ARBA" id="ARBA00022989"/>
    </source>
</evidence>
<dbReference type="SMART" id="SM00831">
    <property type="entry name" value="Cation_ATPase_N"/>
    <property type="match status" value="1"/>
</dbReference>
<accession>A0A4Y9SMS3</accession>
<dbReference type="PANTHER" id="PTHR43294">
    <property type="entry name" value="SODIUM/POTASSIUM-TRANSPORTING ATPASE SUBUNIT ALPHA"/>
    <property type="match status" value="1"/>
</dbReference>
<feature type="domain" description="Cation-transporting P-type ATPase N-terminal" evidence="9">
    <location>
        <begin position="107"/>
        <end position="180"/>
    </location>
</feature>
<dbReference type="InterPro" id="IPR001757">
    <property type="entry name" value="P_typ_ATPase"/>
</dbReference>
<dbReference type="InterPro" id="IPR059000">
    <property type="entry name" value="ATPase_P-type_domA"/>
</dbReference>
<evidence type="ECO:0000313" key="10">
    <source>
        <dbReference type="EMBL" id="TFW27940.1"/>
    </source>
</evidence>
<dbReference type="PROSITE" id="PS00154">
    <property type="entry name" value="ATPASE_E1_E2"/>
    <property type="match status" value="1"/>
</dbReference>
<dbReference type="Gene3D" id="1.20.1110.10">
    <property type="entry name" value="Calcium-transporting ATPase, transmembrane domain"/>
    <property type="match status" value="1"/>
</dbReference>
<protein>
    <submittedName>
        <fullName evidence="10">Cation-transporting P-type ATPase</fullName>
    </submittedName>
</protein>
<evidence type="ECO:0000256" key="8">
    <source>
        <dbReference type="ARBA" id="ARBA00023136"/>
    </source>
</evidence>
<dbReference type="InterPro" id="IPR018303">
    <property type="entry name" value="ATPase_P-typ_P_site"/>
</dbReference>
<dbReference type="SFLD" id="SFLDG00002">
    <property type="entry name" value="C1.7:_P-type_atpase_like"/>
    <property type="match status" value="1"/>
</dbReference>
<dbReference type="AlphaFoldDB" id="A0A4Y9SMS3"/>
<keyword evidence="4" id="KW-0547">Nucleotide-binding</keyword>
<evidence type="ECO:0000256" key="4">
    <source>
        <dbReference type="ARBA" id="ARBA00022741"/>
    </source>
</evidence>
<dbReference type="Pfam" id="PF08282">
    <property type="entry name" value="Hydrolase_3"/>
    <property type="match status" value="1"/>
</dbReference>
<dbReference type="GO" id="GO:0005391">
    <property type="term" value="F:P-type sodium:potassium-exchanging transporter activity"/>
    <property type="evidence" value="ECO:0007669"/>
    <property type="project" value="TreeGrafter"/>
</dbReference>
<dbReference type="InterPro" id="IPR023214">
    <property type="entry name" value="HAD_sf"/>
</dbReference>
<dbReference type="PANTHER" id="PTHR43294:SF20">
    <property type="entry name" value="P-TYPE ATPASE"/>
    <property type="match status" value="1"/>
</dbReference>
<dbReference type="InterPro" id="IPR044492">
    <property type="entry name" value="P_typ_ATPase_HD_dom"/>
</dbReference>
<dbReference type="InterPro" id="IPR008250">
    <property type="entry name" value="ATPase_P-typ_transduc_dom_A_sf"/>
</dbReference>
<dbReference type="SUPFAM" id="SSF56784">
    <property type="entry name" value="HAD-like"/>
    <property type="match status" value="1"/>
</dbReference>
<evidence type="ECO:0000256" key="6">
    <source>
        <dbReference type="ARBA" id="ARBA00022967"/>
    </source>
</evidence>
<evidence type="ECO:0000256" key="1">
    <source>
        <dbReference type="ARBA" id="ARBA00004141"/>
    </source>
</evidence>
<organism evidence="10 11">
    <name type="scientific">Massilia horti</name>
    <dbReference type="NCBI Taxonomy" id="2562153"/>
    <lineage>
        <taxon>Bacteria</taxon>
        <taxon>Pseudomonadati</taxon>
        <taxon>Pseudomonadota</taxon>
        <taxon>Betaproteobacteria</taxon>
        <taxon>Burkholderiales</taxon>
        <taxon>Oxalobacteraceae</taxon>
        <taxon>Telluria group</taxon>
        <taxon>Massilia</taxon>
    </lineage>
</organism>
<dbReference type="InterPro" id="IPR004014">
    <property type="entry name" value="ATPase_P-typ_cation-transptr_N"/>
</dbReference>
<dbReference type="SUPFAM" id="SSF81653">
    <property type="entry name" value="Calcium ATPase, transduction domain A"/>
    <property type="match status" value="1"/>
</dbReference>
<dbReference type="EMBL" id="SPUM01000144">
    <property type="protein sequence ID" value="TFW27940.1"/>
    <property type="molecule type" value="Genomic_DNA"/>
</dbReference>
<sequence>MDQFANASVIARAPGRLRIAIAGLYHSERMKRRLEAQLARHPAVTEVVASALTGRVLLLFRPAVPADTLLRELGLAVPPAADDDPPAPPRVIPQAKPAMSNRTLYPPWHLLDANEALASYTSSARRGLSAAEAEQRLRHGKNIVLPPRQRSSFEILLSQFQNTPVVLLALSAVVSLLTGALAETVAIGAVLVLNAAIGFVTERQAEATITSLSELVDDRVLVLRDGMVMLILSSHVVPGDILVLAPGTRVAADLRLLQASGLRIDESALTGESLPVTKNVAALPADVPLAERDNMAYRGTAVASGTGRGLVVGTGGHTEAGAIEALTRSTERPLTPVQLQLDRLGNQLVAVSTALCGGVLAIGLLRRQAGGALFRSVIALAVAAVPEGLPAVATTSLARGLRQMRARQVLIRRLHAVETIGSISAICLDKTGTLTMNQMSAVAIRTVRQQFVPGQDAITGRKELDRLLQVCVLCNEAGTHEASAESPLQSSATERALLELARRAGLQPGRLRREYPLLGSELRAEGRNYMYTTHATPDPRRRLVAAKGSPADLLALCDHYVQDGQVCACDAEARERILFQNGQMSAERLRVLGFAYAEVSPEHAPEQDGVPPLTWLGLVGLADPLRPGAARTIERFHEAGIRTTMLTGDQAGTAYQIGKALRLNDGGELKVINSDALDRMPPELLGQAVNQANIFSRVTPSDKLRIVKAMQAAGATVAMTGDGINDSPALRAADVGIAMGSGTDMALSVADVALKHDRLDSLLDAVALGRTISDNIRKSVHFLVSSNLSEILVVLGAVAWRGESPLTSLQLLWLNLLTDVLPAIALTEEPAEQDVMQRPPRDPRANLVGNADMLRYAREAGVIAGGTLSSYAYGLLRYGSGERARTVGFDTLVLSQLAHALFCRSEHQSPFAADLPPNPLLTAAIVASSLLQGAVHLLPGLRRRLGLTALSSPDLLAIAAGALVPLLVNARAKPYSSAATKAKAERSTSLSTTAPVSLAASASMPGAGAARPAP</sequence>
<keyword evidence="8" id="KW-0472">Membrane</keyword>
<keyword evidence="3" id="KW-0812">Transmembrane</keyword>
<proteinExistence type="inferred from homology"/>
<keyword evidence="5" id="KW-0067">ATP-binding</keyword>
<dbReference type="GO" id="GO:0016887">
    <property type="term" value="F:ATP hydrolysis activity"/>
    <property type="evidence" value="ECO:0007669"/>
    <property type="project" value="InterPro"/>
</dbReference>
<dbReference type="GO" id="GO:0005886">
    <property type="term" value="C:plasma membrane"/>
    <property type="evidence" value="ECO:0007669"/>
    <property type="project" value="TreeGrafter"/>
</dbReference>
<gene>
    <name evidence="10" type="ORF">E4O92_22505</name>
</gene>
<keyword evidence="6" id="KW-1278">Translocase</keyword>
<dbReference type="GO" id="GO:0005524">
    <property type="term" value="F:ATP binding"/>
    <property type="evidence" value="ECO:0007669"/>
    <property type="project" value="UniProtKB-KW"/>
</dbReference>
<dbReference type="GO" id="GO:0036376">
    <property type="term" value="P:sodium ion export across plasma membrane"/>
    <property type="evidence" value="ECO:0007669"/>
    <property type="project" value="TreeGrafter"/>
</dbReference>
<dbReference type="SFLD" id="SFLDS00003">
    <property type="entry name" value="Haloacid_Dehalogenase"/>
    <property type="match status" value="1"/>
</dbReference>
<dbReference type="InterPro" id="IPR023298">
    <property type="entry name" value="ATPase_P-typ_TM_dom_sf"/>
</dbReference>
<evidence type="ECO:0000256" key="2">
    <source>
        <dbReference type="ARBA" id="ARBA00005675"/>
    </source>
</evidence>
<dbReference type="SUPFAM" id="SSF81660">
    <property type="entry name" value="Metal cation-transporting ATPase, ATP-binding domain N"/>
    <property type="match status" value="1"/>
</dbReference>
<comment type="caution">
    <text evidence="10">The sequence shown here is derived from an EMBL/GenBank/DDBJ whole genome shotgun (WGS) entry which is preliminary data.</text>
</comment>
<dbReference type="Pfam" id="PF13246">
    <property type="entry name" value="Cation_ATPase"/>
    <property type="match status" value="1"/>
</dbReference>
<dbReference type="Gene3D" id="3.40.1110.10">
    <property type="entry name" value="Calcium-transporting ATPase, cytoplasmic domain N"/>
    <property type="match status" value="1"/>
</dbReference>
<dbReference type="GO" id="GO:0030007">
    <property type="term" value="P:intracellular potassium ion homeostasis"/>
    <property type="evidence" value="ECO:0007669"/>
    <property type="project" value="TreeGrafter"/>
</dbReference>
<dbReference type="GO" id="GO:1902600">
    <property type="term" value="P:proton transmembrane transport"/>
    <property type="evidence" value="ECO:0007669"/>
    <property type="project" value="TreeGrafter"/>
</dbReference>
<reference evidence="10 11" key="1">
    <citation type="submission" date="2019-03" db="EMBL/GenBank/DDBJ databases">
        <title>Draft genome of Massilia hortus sp. nov., a novel bacterial species of the Oxalobacteraceae family.</title>
        <authorList>
            <person name="Peta V."/>
            <person name="Raths R."/>
            <person name="Bucking H."/>
        </authorList>
    </citation>
    <scope>NUCLEOTIDE SEQUENCE [LARGE SCALE GENOMIC DNA]</scope>
    <source>
        <strain evidence="10 11">ONC3</strain>
    </source>
</reference>
<evidence type="ECO:0000256" key="5">
    <source>
        <dbReference type="ARBA" id="ARBA00022840"/>
    </source>
</evidence>
<name>A0A4Y9SMS3_9BURK</name>